<protein>
    <recommendedName>
        <fullName evidence="6">Integrase catalytic domain-containing protein</fullName>
    </recommendedName>
</protein>
<dbReference type="InterPro" id="IPR050951">
    <property type="entry name" value="Retrovirus_Pol_polyprotein"/>
</dbReference>
<dbReference type="PROSITE" id="PS50878">
    <property type="entry name" value="RT_POL"/>
    <property type="match status" value="1"/>
</dbReference>
<dbReference type="PANTHER" id="PTHR37984:SF5">
    <property type="entry name" value="PROTEIN NYNRIN-LIKE"/>
    <property type="match status" value="1"/>
</dbReference>
<comment type="caution">
    <text evidence="4">The sequence shown here is derived from an EMBL/GenBank/DDBJ whole genome shotgun (WGS) entry which is preliminary data.</text>
</comment>
<dbReference type="Proteomes" id="UP000324629">
    <property type="component" value="Unassembled WGS sequence"/>
</dbReference>
<dbReference type="InterPro" id="IPR041588">
    <property type="entry name" value="Integrase_H2C2"/>
</dbReference>
<keyword evidence="1" id="KW-0511">Multifunctional enzyme</keyword>
<proteinExistence type="predicted"/>
<dbReference type="EMBL" id="QNGE01003075">
    <property type="protein sequence ID" value="KAA3674546.1"/>
    <property type="molecule type" value="Genomic_DNA"/>
</dbReference>
<evidence type="ECO:0008006" key="6">
    <source>
        <dbReference type="Google" id="ProtNLM"/>
    </source>
</evidence>
<dbReference type="SUPFAM" id="SSF56672">
    <property type="entry name" value="DNA/RNA polymerases"/>
    <property type="match status" value="1"/>
</dbReference>
<dbReference type="Gene3D" id="1.10.340.70">
    <property type="match status" value="1"/>
</dbReference>
<dbReference type="FunFam" id="1.10.340.70:FF:000003">
    <property type="entry name" value="Protein CBG25708"/>
    <property type="match status" value="1"/>
</dbReference>
<dbReference type="InterPro" id="IPR043502">
    <property type="entry name" value="DNA/RNA_pol_sf"/>
</dbReference>
<dbReference type="PANTHER" id="PTHR37984">
    <property type="entry name" value="PROTEIN CBG26694"/>
    <property type="match status" value="1"/>
</dbReference>
<dbReference type="InterPro" id="IPR043128">
    <property type="entry name" value="Rev_trsase/Diguanyl_cyclase"/>
</dbReference>
<dbReference type="GO" id="GO:0015074">
    <property type="term" value="P:DNA integration"/>
    <property type="evidence" value="ECO:0007669"/>
    <property type="project" value="InterPro"/>
</dbReference>
<dbReference type="Pfam" id="PF00078">
    <property type="entry name" value="RVT_1"/>
    <property type="match status" value="1"/>
</dbReference>
<gene>
    <name evidence="4" type="ORF">DEA37_0009003</name>
</gene>
<name>A0A5J4NFZ5_9TREM</name>
<dbReference type="Gene3D" id="3.30.420.10">
    <property type="entry name" value="Ribonuclease H-like superfamily/Ribonuclease H"/>
    <property type="match status" value="1"/>
</dbReference>
<sequence length="656" mass="74861">MESTFKLVRAAMDIKSAFAHSSKLPVPEDLFTKPNGGQSFAKVDLADAYLQIPVEEKSRKLLTINNHRGLFQYTRLPFGIKTTPATFQQIMDTMLSDYPGCVAYLDVIIIMGRDAAYLVQKLARKQPEEYGFRLRKEKCIFMLHIVEYLGFITDKHGRHPDPASVEAIKAMPPPKDVSGLRSFLGLVSYYGAFLPTLHQLRGSLNRLLTKDSKWEWTTECPRSFEKVKAMITSDLHLTHFNPSLPIEVASDASNFGIGAVISNVFPDGSEKSIAHAARSLTPTEKNYSQIEKEALSIIFAVKKFHKMLYGRRFTLLTDHKPLLTIFGSKKGIPVYTANRLQRWATMLLAYDFNIQYRNTHEFGKADALSRLINSKPIDYQPCSLTARYKKPFCSNSKQTESDDSVIESVTVEREVRQVLFDNIRALPVTATTIKNLTNHNEVLQKVMHNVRTRWNQHNLYSNIRQFFHRRDSLSIVDGCLLFGERVVVPRVLRDKLLNQFHTGHPSINRMKALARSYVYWSQMDSEIERFCQRCEECQLAAKAPPKCPWQPRPDAEKPWQRLHLDFAVPVNGQNYMILVDAFKWPEVVPMTNPNSISLISELNKLFSYFGIPETIVSDNGSQFTSATFQTFCEHHGIQQKFSPPYHPQSNGQAGIT</sequence>
<dbReference type="InterPro" id="IPR001584">
    <property type="entry name" value="Integrase_cat-core"/>
</dbReference>
<dbReference type="FunFam" id="3.30.70.270:FF:000020">
    <property type="entry name" value="Transposon Tf2-6 polyprotein-like Protein"/>
    <property type="match status" value="1"/>
</dbReference>
<dbReference type="Pfam" id="PF17921">
    <property type="entry name" value="Integrase_H2C2"/>
    <property type="match status" value="1"/>
</dbReference>
<feature type="domain" description="Integrase catalytic" evidence="3">
    <location>
        <begin position="554"/>
        <end position="656"/>
    </location>
</feature>
<dbReference type="CDD" id="cd01647">
    <property type="entry name" value="RT_LTR"/>
    <property type="match status" value="1"/>
</dbReference>
<evidence type="ECO:0000313" key="4">
    <source>
        <dbReference type="EMBL" id="KAA3674546.1"/>
    </source>
</evidence>
<evidence type="ECO:0000256" key="1">
    <source>
        <dbReference type="ARBA" id="ARBA00023268"/>
    </source>
</evidence>
<dbReference type="GO" id="GO:0003676">
    <property type="term" value="F:nucleic acid binding"/>
    <property type="evidence" value="ECO:0007669"/>
    <property type="project" value="InterPro"/>
</dbReference>
<dbReference type="InterPro" id="IPR036397">
    <property type="entry name" value="RNaseH_sf"/>
</dbReference>
<feature type="domain" description="Reverse transcriptase" evidence="2">
    <location>
        <begin position="1"/>
        <end position="153"/>
    </location>
</feature>
<dbReference type="Pfam" id="PF17919">
    <property type="entry name" value="RT_RNaseH_2"/>
    <property type="match status" value="1"/>
</dbReference>
<dbReference type="Gene3D" id="3.30.70.270">
    <property type="match status" value="2"/>
</dbReference>
<organism evidence="4 5">
    <name type="scientific">Paragonimus westermani</name>
    <dbReference type="NCBI Taxonomy" id="34504"/>
    <lineage>
        <taxon>Eukaryota</taxon>
        <taxon>Metazoa</taxon>
        <taxon>Spiralia</taxon>
        <taxon>Lophotrochozoa</taxon>
        <taxon>Platyhelminthes</taxon>
        <taxon>Trematoda</taxon>
        <taxon>Digenea</taxon>
        <taxon>Plagiorchiida</taxon>
        <taxon>Troglotremata</taxon>
        <taxon>Troglotrematidae</taxon>
        <taxon>Paragonimus</taxon>
    </lineage>
</organism>
<dbReference type="InterPro" id="IPR000477">
    <property type="entry name" value="RT_dom"/>
</dbReference>
<reference evidence="4 5" key="1">
    <citation type="journal article" date="2019" name="Gigascience">
        <title>Whole-genome sequence of the oriental lung fluke Paragonimus westermani.</title>
        <authorList>
            <person name="Oey H."/>
            <person name="Zakrzewski M."/>
            <person name="Narain K."/>
            <person name="Devi K.R."/>
            <person name="Agatsuma T."/>
            <person name="Nawaratna S."/>
            <person name="Gobert G.N."/>
            <person name="Jones M.K."/>
            <person name="Ragan M.A."/>
            <person name="McManus D.P."/>
            <person name="Krause L."/>
        </authorList>
    </citation>
    <scope>NUCLEOTIDE SEQUENCE [LARGE SCALE GENOMIC DNA]</scope>
    <source>
        <strain evidence="4 5">IND2009</strain>
    </source>
</reference>
<dbReference type="PROSITE" id="PS50994">
    <property type="entry name" value="INTEGRASE"/>
    <property type="match status" value="1"/>
</dbReference>
<dbReference type="AlphaFoldDB" id="A0A5J4NFZ5"/>
<dbReference type="SUPFAM" id="SSF53098">
    <property type="entry name" value="Ribonuclease H-like"/>
    <property type="match status" value="1"/>
</dbReference>
<accession>A0A5J4NFZ5</accession>
<dbReference type="InterPro" id="IPR041577">
    <property type="entry name" value="RT_RNaseH_2"/>
</dbReference>
<evidence type="ECO:0000259" key="3">
    <source>
        <dbReference type="PROSITE" id="PS50994"/>
    </source>
</evidence>
<dbReference type="InterPro" id="IPR012337">
    <property type="entry name" value="RNaseH-like_sf"/>
</dbReference>
<dbReference type="Pfam" id="PF00665">
    <property type="entry name" value="rve"/>
    <property type="match status" value="1"/>
</dbReference>
<evidence type="ECO:0000259" key="2">
    <source>
        <dbReference type="PROSITE" id="PS50878"/>
    </source>
</evidence>
<evidence type="ECO:0000313" key="5">
    <source>
        <dbReference type="Proteomes" id="UP000324629"/>
    </source>
</evidence>
<keyword evidence="5" id="KW-1185">Reference proteome</keyword>
<dbReference type="GO" id="GO:0003824">
    <property type="term" value="F:catalytic activity"/>
    <property type="evidence" value="ECO:0007669"/>
    <property type="project" value="UniProtKB-KW"/>
</dbReference>
<dbReference type="CDD" id="cd09274">
    <property type="entry name" value="RNase_HI_RT_Ty3"/>
    <property type="match status" value="1"/>
</dbReference>